<organism evidence="3 4">
    <name type="scientific">Alteromonas alba</name>
    <dbReference type="NCBI Taxonomy" id="2079529"/>
    <lineage>
        <taxon>Bacteria</taxon>
        <taxon>Pseudomonadati</taxon>
        <taxon>Pseudomonadota</taxon>
        <taxon>Gammaproteobacteria</taxon>
        <taxon>Alteromonadales</taxon>
        <taxon>Alteromonadaceae</taxon>
        <taxon>Alteromonas/Salinimonas group</taxon>
        <taxon>Alteromonas</taxon>
    </lineage>
</organism>
<dbReference type="Pfam" id="PF00497">
    <property type="entry name" value="SBP_bac_3"/>
    <property type="match status" value="1"/>
</dbReference>
<dbReference type="InterPro" id="IPR001638">
    <property type="entry name" value="Solute-binding_3/MltF_N"/>
</dbReference>
<dbReference type="PANTHER" id="PTHR38834:SF3">
    <property type="entry name" value="SOLUTE-BINDING PROTEIN FAMILY 3_N-TERMINAL DOMAIN-CONTAINING PROTEIN"/>
    <property type="match status" value="1"/>
</dbReference>
<feature type="domain" description="Solute-binding protein family 3/N-terminal" evidence="2">
    <location>
        <begin position="28"/>
        <end position="121"/>
    </location>
</feature>
<name>A0A2S9VEG7_9ALTE</name>
<evidence type="ECO:0000313" key="3">
    <source>
        <dbReference type="EMBL" id="PRO74850.1"/>
    </source>
</evidence>
<keyword evidence="1" id="KW-0732">Signal</keyword>
<dbReference type="RefSeq" id="WP_105933446.1">
    <property type="nucleotide sequence ID" value="NZ_PVNP01000032.1"/>
</dbReference>
<proteinExistence type="predicted"/>
<evidence type="ECO:0000313" key="4">
    <source>
        <dbReference type="Proteomes" id="UP000238949"/>
    </source>
</evidence>
<accession>A0A2S9VEG7</accession>
<dbReference type="PANTHER" id="PTHR38834">
    <property type="entry name" value="PERIPLASMIC SUBSTRATE BINDING PROTEIN FAMILY 3"/>
    <property type="match status" value="1"/>
</dbReference>
<gene>
    <name evidence="3" type="ORF">C6Y40_03965</name>
</gene>
<dbReference type="Gene3D" id="3.40.190.10">
    <property type="entry name" value="Periplasmic binding protein-like II"/>
    <property type="match status" value="2"/>
</dbReference>
<dbReference type="OrthoDB" id="8587856at2"/>
<dbReference type="EMBL" id="PVNP01000032">
    <property type="protein sequence ID" value="PRO74850.1"/>
    <property type="molecule type" value="Genomic_DNA"/>
</dbReference>
<feature type="chain" id="PRO_5015554032" evidence="1">
    <location>
        <begin position="23"/>
        <end position="238"/>
    </location>
</feature>
<dbReference type="SUPFAM" id="SSF53850">
    <property type="entry name" value="Periplasmic binding protein-like II"/>
    <property type="match status" value="1"/>
</dbReference>
<dbReference type="Proteomes" id="UP000238949">
    <property type="component" value="Unassembled WGS sequence"/>
</dbReference>
<reference evidence="4" key="1">
    <citation type="journal article" date="2020" name="Int. J. Syst. Evol. Microbiol.">
        <title>Alteromonas alba sp. nov., a marine bacterium isolated from the seawater of the West Pacific Ocean.</title>
        <authorList>
            <person name="Sun C."/>
            <person name="Wu Y.-H."/>
            <person name="Xamxidin M."/>
            <person name="Cheng H."/>
            <person name="Xu X.-W."/>
        </authorList>
    </citation>
    <scope>NUCLEOTIDE SEQUENCE [LARGE SCALE GENOMIC DNA]</scope>
    <source>
        <strain evidence="4">190</strain>
    </source>
</reference>
<feature type="signal peptide" evidence="1">
    <location>
        <begin position="1"/>
        <end position="22"/>
    </location>
</feature>
<evidence type="ECO:0000259" key="2">
    <source>
        <dbReference type="Pfam" id="PF00497"/>
    </source>
</evidence>
<evidence type="ECO:0000256" key="1">
    <source>
        <dbReference type="SAM" id="SignalP"/>
    </source>
</evidence>
<sequence length="238" mass="26241">MKFRQLVSVFCLFALSITEAFANTPSLVVFTEVSPPYQYQAGDQVSGIATERVRNIISHAGLTAEFKIYPWARAMLNVERSSRALIYSIAKTPQREGRFHWIAPVARFNLSILTLARREDIQLDNQLDLNGLSAAAQRGDIAESWLVSKGLVEGRDLLVCADILCSWQQLKLGTVDIIIEDPNLIESTAELAGLQAGDIKVVQPVPALSVVAYLAANGDMEPEIVERLQVAARELGYQ</sequence>
<protein>
    <submittedName>
        <fullName evidence="3">Amino acid ABC transporter substrate-binding protein</fullName>
    </submittedName>
</protein>
<dbReference type="AlphaFoldDB" id="A0A2S9VEG7"/>
<comment type="caution">
    <text evidence="3">The sequence shown here is derived from an EMBL/GenBank/DDBJ whole genome shotgun (WGS) entry which is preliminary data.</text>
</comment>
<keyword evidence="4" id="KW-1185">Reference proteome</keyword>